<dbReference type="CDD" id="cd07987">
    <property type="entry name" value="LPLAT_MGAT-like"/>
    <property type="match status" value="1"/>
</dbReference>
<dbReference type="Pfam" id="PF01553">
    <property type="entry name" value="Acyltransferase"/>
    <property type="match status" value="1"/>
</dbReference>
<keyword evidence="3" id="KW-1185">Reference proteome</keyword>
<dbReference type="PANTHER" id="PTHR22753:SF14">
    <property type="entry name" value="MONOACYLGLYCEROL_DIACYLGLYCEROL O-ACYLTRANSFERASE"/>
    <property type="match status" value="1"/>
</dbReference>
<evidence type="ECO:0000313" key="3">
    <source>
        <dbReference type="Proteomes" id="UP000036513"/>
    </source>
</evidence>
<dbReference type="GO" id="GO:0016020">
    <property type="term" value="C:membrane"/>
    <property type="evidence" value="ECO:0007669"/>
    <property type="project" value="TreeGrafter"/>
</dbReference>
<dbReference type="GO" id="GO:0016746">
    <property type="term" value="F:acyltransferase activity"/>
    <property type="evidence" value="ECO:0007669"/>
    <property type="project" value="UniProtKB-KW"/>
</dbReference>
<reference evidence="2 3" key="1">
    <citation type="journal article" date="2015" name="Genome Biol. Evol.">
        <title>Characterization of Three Mycobacterium spp. with Potential Use in Bioremediation by Genome Sequencing and Comparative Genomics.</title>
        <authorList>
            <person name="Das S."/>
            <person name="Pettersson B.M."/>
            <person name="Behra P.R."/>
            <person name="Ramesh M."/>
            <person name="Dasgupta S."/>
            <person name="Bhattacharya A."/>
            <person name="Kirsebom L.A."/>
        </authorList>
    </citation>
    <scope>NUCLEOTIDE SEQUENCE [LARGE SCALE GENOMIC DNA]</scope>
    <source>
        <strain evidence="2 3">DSM 43826</strain>
    </source>
</reference>
<comment type="caution">
    <text evidence="2">The sequence shown here is derived from an EMBL/GenBank/DDBJ whole genome shotgun (WGS) entry which is preliminary data.</text>
</comment>
<gene>
    <name evidence="2" type="ORF">MCHLDSM_05283</name>
</gene>
<dbReference type="SUPFAM" id="SSF69593">
    <property type="entry name" value="Glycerol-3-phosphate (1)-acyltransferase"/>
    <property type="match status" value="1"/>
</dbReference>
<dbReference type="SMART" id="SM00563">
    <property type="entry name" value="PlsC"/>
    <property type="match status" value="1"/>
</dbReference>
<keyword evidence="2" id="KW-0012">Acyltransferase</keyword>
<dbReference type="PATRIC" id="fig|37916.4.peg.5289"/>
<protein>
    <submittedName>
        <fullName evidence="2">Acyltransferase</fullName>
    </submittedName>
</protein>
<accession>A0A0J6VHA5</accession>
<keyword evidence="2" id="KW-0808">Transferase</keyword>
<dbReference type="AlphaFoldDB" id="A0A0J6VHA5"/>
<dbReference type="Proteomes" id="UP000036513">
    <property type="component" value="Unassembled WGS sequence"/>
</dbReference>
<proteinExistence type="predicted"/>
<evidence type="ECO:0000259" key="1">
    <source>
        <dbReference type="SMART" id="SM00563"/>
    </source>
</evidence>
<dbReference type="RefSeq" id="WP_174545800.1">
    <property type="nucleotide sequence ID" value="NZ_JYNL01000064.1"/>
</dbReference>
<organism evidence="2 3">
    <name type="scientific">Mycolicibacterium chlorophenolicum</name>
    <dbReference type="NCBI Taxonomy" id="37916"/>
    <lineage>
        <taxon>Bacteria</taxon>
        <taxon>Bacillati</taxon>
        <taxon>Actinomycetota</taxon>
        <taxon>Actinomycetes</taxon>
        <taxon>Mycobacteriales</taxon>
        <taxon>Mycobacteriaceae</taxon>
        <taxon>Mycolicibacterium</taxon>
    </lineage>
</organism>
<dbReference type="InterPro" id="IPR002123">
    <property type="entry name" value="Plipid/glycerol_acylTrfase"/>
</dbReference>
<dbReference type="STRING" id="37916.MCHLDSM_05283"/>
<name>A0A0J6VHA5_9MYCO</name>
<feature type="domain" description="Phospholipid/glycerol acyltransferase" evidence="1">
    <location>
        <begin position="49"/>
        <end position="167"/>
    </location>
</feature>
<dbReference type="EMBL" id="JYNL01000064">
    <property type="protein sequence ID" value="KMO70395.1"/>
    <property type="molecule type" value="Genomic_DNA"/>
</dbReference>
<dbReference type="PANTHER" id="PTHR22753">
    <property type="entry name" value="TRANSMEMBRANE PROTEIN 68"/>
    <property type="match status" value="1"/>
</dbReference>
<evidence type="ECO:0000313" key="2">
    <source>
        <dbReference type="EMBL" id="KMO70395.1"/>
    </source>
</evidence>
<sequence length="284" mass="31439">MTNPFVDRAGRVRAVQKAIFTVADLIGPAVDLSRIYVDGLENLPRDGRFLLVGNHTTSGWAEIVLTPYFVHRELGVRVRGLATRQLADMRGLGREVMEAAGAVVGDPETGAELMRQGETVLVFPGGGRDMLKFKGEEYQLLWQGRSGFARLAIAHDYPIVPVGLVGGDDVYHSLVERGSTWERMTRGLGERLHGVTGVGIPLMRGVGPTMVPRPQRMYLRFGSPIDTTRPARTPAAQWEASVKERTQTALEGILHDLRTRRENDPFRNLNPLAWRRALRPALTG</sequence>